<dbReference type="InterPro" id="IPR000571">
    <property type="entry name" value="Znf_CCCH"/>
</dbReference>
<feature type="zinc finger region" description="C3H1-type" evidence="5">
    <location>
        <begin position="922"/>
        <end position="948"/>
    </location>
</feature>
<evidence type="ECO:0000313" key="9">
    <source>
        <dbReference type="Proteomes" id="UP001165090"/>
    </source>
</evidence>
<gene>
    <name evidence="8" type="ORF">VaNZ11_012667</name>
</gene>
<feature type="domain" description="C3H1-type" evidence="7">
    <location>
        <begin position="922"/>
        <end position="948"/>
    </location>
</feature>
<dbReference type="PANTHER" id="PTHR13119:SF12">
    <property type="entry name" value="PROTEIN SUPPRESSOR OF SABLE"/>
    <property type="match status" value="1"/>
</dbReference>
<feature type="zinc finger region" description="C3H1-type" evidence="5">
    <location>
        <begin position="955"/>
        <end position="977"/>
    </location>
</feature>
<comment type="caution">
    <text evidence="8">The sequence shown here is derived from an EMBL/GenBank/DDBJ whole genome shotgun (WGS) entry which is preliminary data.</text>
</comment>
<name>A0ABQ5SF75_9CHLO</name>
<evidence type="ECO:0000256" key="5">
    <source>
        <dbReference type="PROSITE-ProRule" id="PRU00723"/>
    </source>
</evidence>
<dbReference type="InterPro" id="IPR036855">
    <property type="entry name" value="Znf_CCCH_sf"/>
</dbReference>
<evidence type="ECO:0000313" key="8">
    <source>
        <dbReference type="EMBL" id="GLI68306.1"/>
    </source>
</evidence>
<dbReference type="SMART" id="SM00356">
    <property type="entry name" value="ZnF_C3H1"/>
    <property type="match status" value="2"/>
</dbReference>
<feature type="compositionally biased region" description="Low complexity" evidence="6">
    <location>
        <begin position="266"/>
        <end position="278"/>
    </location>
</feature>
<feature type="region of interest" description="Disordered" evidence="6">
    <location>
        <begin position="707"/>
        <end position="763"/>
    </location>
</feature>
<dbReference type="Pfam" id="PF14608">
    <property type="entry name" value="zf-CCCH_2"/>
    <property type="match status" value="1"/>
</dbReference>
<feature type="compositionally biased region" description="Acidic residues" evidence="6">
    <location>
        <begin position="752"/>
        <end position="763"/>
    </location>
</feature>
<feature type="domain" description="C3H1-type" evidence="7">
    <location>
        <begin position="955"/>
        <end position="977"/>
    </location>
</feature>
<feature type="compositionally biased region" description="Low complexity" evidence="6">
    <location>
        <begin position="285"/>
        <end position="299"/>
    </location>
</feature>
<dbReference type="EMBL" id="BSDZ01000079">
    <property type="protein sequence ID" value="GLI68306.1"/>
    <property type="molecule type" value="Genomic_DNA"/>
</dbReference>
<keyword evidence="3 5" id="KW-0863">Zinc-finger</keyword>
<keyword evidence="9" id="KW-1185">Reference proteome</keyword>
<organism evidence="8 9">
    <name type="scientific">Volvox africanus</name>
    <dbReference type="NCBI Taxonomy" id="51714"/>
    <lineage>
        <taxon>Eukaryota</taxon>
        <taxon>Viridiplantae</taxon>
        <taxon>Chlorophyta</taxon>
        <taxon>core chlorophytes</taxon>
        <taxon>Chlorophyceae</taxon>
        <taxon>CS clade</taxon>
        <taxon>Chlamydomonadales</taxon>
        <taxon>Volvocaceae</taxon>
        <taxon>Volvox</taxon>
    </lineage>
</organism>
<dbReference type="Proteomes" id="UP001165090">
    <property type="component" value="Unassembled WGS sequence"/>
</dbReference>
<evidence type="ECO:0000256" key="2">
    <source>
        <dbReference type="ARBA" id="ARBA00022737"/>
    </source>
</evidence>
<sequence>MLLSWGEATALCRRSFADSYESDIPRVITNGDIHGWQSGLPAVILPSQAAQLLLQQLLRPQQSGSHHHRATSSLLYAEPVSTFLASKGQRDVKSGQRHSQAKRQTEPDGAAARPHAVARRSTGKTQTQSVLQRVVDGLTAEPARVPAASGFATELAVVPSAWPMPVACMHEEPGASPGPLNTLETSSPASALVPMSHALVSQQAACPGASNAAGASAHEATTVGATAPLAVGPGQANPLTARPRRAKNDLRYLQQLNQKARKRQQQEGQIQGLQQGPAAKRRKGAAGTAVSGAGGAAAARPPEGDKELGFEYAIGAGGRQGTGEDAVGGKGGIGDSDIAVEIVTEGNVTANGAVRSVSTSGDAVGPPAPLQEHQIRIEEERPLVPIISVRRNRNLSGLASIGVASLVQLAVKRPKNHGIGGPKPVMAAAAAAAASTKLQEVEEMKEEDAACVPAPFLAGCNVLGPATRSRNQLPTSGDLWAADVAAGLNADADNGSIPDRTEAIASDYDKMAVAAVLPAVPTPSLLPEAHLLCAPPAVTIAAARTAAAASGTEAAVTSAVAEGRAQPAAACDAHGGGGAGDTRKCGTALDWLAWAEDEDKDLTNFRCSREDLECEVGTATEAVISPFQGTGPSDKTAKLIPNSAVLEARDDQCMVPLAQLPSETARMLLPDSDAASNPAVGGGRWTAPVPATAEAIEFKPCELQSAAEPNARPVPPEQRPLMQEGWPAPGREAGASAWGNASPAGSDKQDEGSPEVDEDSEGDEGYYATLTRWAPSLVLHPAGGAADRGIEHYDLERTHIRGEAGGGSCGGQERARGHGGGRGGRPTHGSAGDEAPGPQHKLQEQRQQPKRLSGRKLGAAQPSAPTDRGKRSDAASPPLASAAGVEVGLYADVKAFQRQQRKARARNGGSGPESTRPMPEVRGPPTCKFWRLGRCTKGANCAFAHLGQPVTRLLPCRFWRSGRCQRGEACSFSHDPQLPDPCRGMLETGTCPDPGRCTLGHYSLEDIDALREYFRDAAARPTAASIPVAGAPDAIKHQQLESSEGGMMPLATPAGSTGNKGLVAPATMGSWGPGPAAPASGPPPMPYLRPMQPMLQPMANGGDEDF</sequence>
<reference evidence="8 9" key="1">
    <citation type="journal article" date="2023" name="IScience">
        <title>Expanded male sex-determining region conserved during the evolution of homothallism in the green alga Volvox.</title>
        <authorList>
            <person name="Yamamoto K."/>
            <person name="Matsuzaki R."/>
            <person name="Mahakham W."/>
            <person name="Heman W."/>
            <person name="Sekimoto H."/>
            <person name="Kawachi M."/>
            <person name="Minakuchi Y."/>
            <person name="Toyoda A."/>
            <person name="Nozaki H."/>
        </authorList>
    </citation>
    <scope>NUCLEOTIDE SEQUENCE [LARGE SCALE GENOMIC DNA]</scope>
    <source>
        <strain evidence="8 9">NIES-4468</strain>
    </source>
</reference>
<dbReference type="PANTHER" id="PTHR13119">
    <property type="entry name" value="ZINC FINGER CCCH DOMAIN-CONTAINING PROTEI"/>
    <property type="match status" value="1"/>
</dbReference>
<evidence type="ECO:0000259" key="7">
    <source>
        <dbReference type="PROSITE" id="PS50103"/>
    </source>
</evidence>
<feature type="region of interest" description="Disordered" evidence="6">
    <location>
        <begin position="802"/>
        <end position="879"/>
    </location>
</feature>
<evidence type="ECO:0000256" key="6">
    <source>
        <dbReference type="SAM" id="MobiDB-lite"/>
    </source>
</evidence>
<proteinExistence type="predicted"/>
<dbReference type="InterPro" id="IPR045124">
    <property type="entry name" value="Su(sable)-like"/>
</dbReference>
<keyword evidence="1 5" id="KW-0479">Metal-binding</keyword>
<dbReference type="SUPFAM" id="SSF90229">
    <property type="entry name" value="CCCH zinc finger"/>
    <property type="match status" value="2"/>
</dbReference>
<protein>
    <recommendedName>
        <fullName evidence="7">C3H1-type domain-containing protein</fullName>
    </recommendedName>
</protein>
<dbReference type="PROSITE" id="PS50103">
    <property type="entry name" value="ZF_C3H1"/>
    <property type="match status" value="2"/>
</dbReference>
<keyword evidence="4 5" id="KW-0862">Zinc</keyword>
<evidence type="ECO:0000256" key="1">
    <source>
        <dbReference type="ARBA" id="ARBA00022723"/>
    </source>
</evidence>
<feature type="region of interest" description="Disordered" evidence="6">
    <location>
        <begin position="258"/>
        <end position="304"/>
    </location>
</feature>
<feature type="region of interest" description="Disordered" evidence="6">
    <location>
        <begin position="86"/>
        <end position="129"/>
    </location>
</feature>
<feature type="compositionally biased region" description="Low complexity" evidence="6">
    <location>
        <begin position="1088"/>
        <end position="1098"/>
    </location>
</feature>
<dbReference type="Gene3D" id="4.10.1000.10">
    <property type="entry name" value="Zinc finger, CCCH-type"/>
    <property type="match status" value="1"/>
</dbReference>
<accession>A0ABQ5SF75</accession>
<dbReference type="Pfam" id="PF00642">
    <property type="entry name" value="zf-CCCH"/>
    <property type="match status" value="1"/>
</dbReference>
<evidence type="ECO:0000256" key="3">
    <source>
        <dbReference type="ARBA" id="ARBA00022771"/>
    </source>
</evidence>
<evidence type="ECO:0000256" key="4">
    <source>
        <dbReference type="ARBA" id="ARBA00022833"/>
    </source>
</evidence>
<feature type="region of interest" description="Disordered" evidence="6">
    <location>
        <begin position="1073"/>
        <end position="1106"/>
    </location>
</feature>
<keyword evidence="2" id="KW-0677">Repeat</keyword>
<feature type="region of interest" description="Disordered" evidence="6">
    <location>
        <begin position="898"/>
        <end position="922"/>
    </location>
</feature>